<reference evidence="1 2" key="1">
    <citation type="submission" date="2014-08" db="EMBL/GenBank/DDBJ databases">
        <title>Genomic and Phenotypic Diversity of Colwellia psychrerythraea strains from Disparate Marine Basins.</title>
        <authorList>
            <person name="Techtmann S.M."/>
            <person name="Stelling S.C."/>
            <person name="Utturkar S.M."/>
            <person name="Alshibli N."/>
            <person name="Harris A."/>
            <person name="Brown S.D."/>
            <person name="Hazen T.C."/>
        </authorList>
    </citation>
    <scope>NUCLEOTIDE SEQUENCE [LARGE SCALE GENOMIC DNA]</scope>
    <source>
        <strain evidence="1 2">GAB14E</strain>
    </source>
</reference>
<dbReference type="EMBL" id="JQEC01000011">
    <property type="protein sequence ID" value="KGJ96291.1"/>
    <property type="molecule type" value="Genomic_DNA"/>
</dbReference>
<comment type="caution">
    <text evidence="1">The sequence shown here is derived from an EMBL/GenBank/DDBJ whole genome shotgun (WGS) entry which is preliminary data.</text>
</comment>
<dbReference type="PATRIC" id="fig|28229.3.peg.1176"/>
<evidence type="ECO:0000313" key="1">
    <source>
        <dbReference type="EMBL" id="KGJ96291.1"/>
    </source>
</evidence>
<sequence>MHKHRLSFADISIISDSIAEIIIDEGVEVSIEMVEEYDNFLACIFKGNYGVLINKINNYSYSLGAQFIMGSSENIVAIAAVNYSEQGKKSSKTVADRRSIDQLNVRTFSGLDLGWQDAVTWLNKELVKTNITSPHPP</sequence>
<dbReference type="RefSeq" id="WP_033081241.1">
    <property type="nucleotide sequence ID" value="NZ_JQEC01000011.1"/>
</dbReference>
<proteinExistence type="predicted"/>
<organism evidence="1 2">
    <name type="scientific">Colwellia psychrerythraea</name>
    <name type="common">Vibrio psychroerythus</name>
    <dbReference type="NCBI Taxonomy" id="28229"/>
    <lineage>
        <taxon>Bacteria</taxon>
        <taxon>Pseudomonadati</taxon>
        <taxon>Pseudomonadota</taxon>
        <taxon>Gammaproteobacteria</taxon>
        <taxon>Alteromonadales</taxon>
        <taxon>Colwelliaceae</taxon>
        <taxon>Colwellia</taxon>
    </lineage>
</organism>
<protein>
    <submittedName>
        <fullName evidence="1">Uncharacterized protein</fullName>
    </submittedName>
</protein>
<dbReference type="AlphaFoldDB" id="A0A099L099"/>
<dbReference type="OrthoDB" id="1443546at2"/>
<evidence type="ECO:0000313" key="2">
    <source>
        <dbReference type="Proteomes" id="UP000029868"/>
    </source>
</evidence>
<accession>A0A099L099</accession>
<dbReference type="Proteomes" id="UP000029868">
    <property type="component" value="Unassembled WGS sequence"/>
</dbReference>
<name>A0A099L099_COLPS</name>
<gene>
    <name evidence="1" type="ORF">GAB14E_0238</name>
</gene>